<evidence type="ECO:0000313" key="2">
    <source>
        <dbReference type="EMBL" id="KAH3802784.1"/>
    </source>
</evidence>
<sequence>MYAQLENEVLSAIADKKKVIEEKIKTNNENTCQFLNDIKQQSTYIEQVGKCGTKEHDVLLQRQLEKDSMAAGPEKDHRTRKGRERDPMQRILVERLKKSRGKRRSIHVVTPSYGDDSERLRTEMGPDEVLMASMNASAPVRENFTDMTAAARDACEDELDERDPMQRSLVGQFIDGLIDDTVRNKRSNPSNLAEFKIALKEQNIFKRVNMRKGHGVYGSNDIYPLIGMARTIIRWGALGGHMGVEQATNCC</sequence>
<evidence type="ECO:0000313" key="3">
    <source>
        <dbReference type="Proteomes" id="UP000828390"/>
    </source>
</evidence>
<reference evidence="2" key="1">
    <citation type="journal article" date="2019" name="bioRxiv">
        <title>The Genome of the Zebra Mussel, Dreissena polymorpha: A Resource for Invasive Species Research.</title>
        <authorList>
            <person name="McCartney M.A."/>
            <person name="Auch B."/>
            <person name="Kono T."/>
            <person name="Mallez S."/>
            <person name="Zhang Y."/>
            <person name="Obille A."/>
            <person name="Becker A."/>
            <person name="Abrahante J.E."/>
            <person name="Garbe J."/>
            <person name="Badalamenti J.P."/>
            <person name="Herman A."/>
            <person name="Mangelson H."/>
            <person name="Liachko I."/>
            <person name="Sullivan S."/>
            <person name="Sone E.D."/>
            <person name="Koren S."/>
            <person name="Silverstein K.A.T."/>
            <person name="Beckman K.B."/>
            <person name="Gohl D.M."/>
        </authorList>
    </citation>
    <scope>NUCLEOTIDE SEQUENCE</scope>
    <source>
        <strain evidence="2">Duluth1</strain>
        <tissue evidence="2">Whole animal</tissue>
    </source>
</reference>
<evidence type="ECO:0000256" key="1">
    <source>
        <dbReference type="SAM" id="MobiDB-lite"/>
    </source>
</evidence>
<feature type="region of interest" description="Disordered" evidence="1">
    <location>
        <begin position="63"/>
        <end position="89"/>
    </location>
</feature>
<reference evidence="2" key="2">
    <citation type="submission" date="2020-11" db="EMBL/GenBank/DDBJ databases">
        <authorList>
            <person name="McCartney M.A."/>
            <person name="Auch B."/>
            <person name="Kono T."/>
            <person name="Mallez S."/>
            <person name="Becker A."/>
            <person name="Gohl D.M."/>
            <person name="Silverstein K.A.T."/>
            <person name="Koren S."/>
            <person name="Bechman K.B."/>
            <person name="Herman A."/>
            <person name="Abrahante J.E."/>
            <person name="Garbe J."/>
        </authorList>
    </citation>
    <scope>NUCLEOTIDE SEQUENCE</scope>
    <source>
        <strain evidence="2">Duluth1</strain>
        <tissue evidence="2">Whole animal</tissue>
    </source>
</reference>
<dbReference type="EMBL" id="JAIWYP010000007">
    <property type="protein sequence ID" value="KAH3802784.1"/>
    <property type="molecule type" value="Genomic_DNA"/>
</dbReference>
<accession>A0A9D4FSE5</accession>
<protein>
    <submittedName>
        <fullName evidence="2">Uncharacterized protein</fullName>
    </submittedName>
</protein>
<comment type="caution">
    <text evidence="2">The sequence shown here is derived from an EMBL/GenBank/DDBJ whole genome shotgun (WGS) entry which is preliminary data.</text>
</comment>
<dbReference type="Proteomes" id="UP000828390">
    <property type="component" value="Unassembled WGS sequence"/>
</dbReference>
<keyword evidence="3" id="KW-1185">Reference proteome</keyword>
<organism evidence="2 3">
    <name type="scientific">Dreissena polymorpha</name>
    <name type="common">Zebra mussel</name>
    <name type="synonym">Mytilus polymorpha</name>
    <dbReference type="NCBI Taxonomy" id="45954"/>
    <lineage>
        <taxon>Eukaryota</taxon>
        <taxon>Metazoa</taxon>
        <taxon>Spiralia</taxon>
        <taxon>Lophotrochozoa</taxon>
        <taxon>Mollusca</taxon>
        <taxon>Bivalvia</taxon>
        <taxon>Autobranchia</taxon>
        <taxon>Heteroconchia</taxon>
        <taxon>Euheterodonta</taxon>
        <taxon>Imparidentia</taxon>
        <taxon>Neoheterodontei</taxon>
        <taxon>Myida</taxon>
        <taxon>Dreissenoidea</taxon>
        <taxon>Dreissenidae</taxon>
        <taxon>Dreissena</taxon>
    </lineage>
</organism>
<name>A0A9D4FSE5_DREPO</name>
<dbReference type="AlphaFoldDB" id="A0A9D4FSE5"/>
<gene>
    <name evidence="2" type="ORF">DPMN_156468</name>
</gene>
<proteinExistence type="predicted"/>